<gene>
    <name evidence="2" type="ORF">Pmar_PMAR001353</name>
</gene>
<organism evidence="3">
    <name type="scientific">Perkinsus marinus (strain ATCC 50983 / TXsc)</name>
    <dbReference type="NCBI Taxonomy" id="423536"/>
    <lineage>
        <taxon>Eukaryota</taxon>
        <taxon>Sar</taxon>
        <taxon>Alveolata</taxon>
        <taxon>Perkinsozoa</taxon>
        <taxon>Perkinsea</taxon>
        <taxon>Perkinsida</taxon>
        <taxon>Perkinsidae</taxon>
        <taxon>Perkinsus</taxon>
    </lineage>
</organism>
<accession>C5KJH0</accession>
<reference evidence="2 3" key="1">
    <citation type="submission" date="2008-07" db="EMBL/GenBank/DDBJ databases">
        <authorList>
            <person name="El-Sayed N."/>
            <person name="Caler E."/>
            <person name="Inman J."/>
            <person name="Amedeo P."/>
            <person name="Hass B."/>
            <person name="Wortman J."/>
        </authorList>
    </citation>
    <scope>NUCLEOTIDE SEQUENCE [LARGE SCALE GENOMIC DNA]</scope>
    <source>
        <strain evidence="3">ATCC 50983 / TXsc</strain>
    </source>
</reference>
<evidence type="ECO:0000313" key="3">
    <source>
        <dbReference type="Proteomes" id="UP000007800"/>
    </source>
</evidence>
<sequence>MGNAQCCESTPRKLTGDGDALPDSKKPVKCRIQKAGPYSSNYKIFTTEDIEWLEFVKHSAAQRSHAKTDQNAAAAADDKAFTLEGFVDHPGGTRETFGTVEIASPEVKVSDSGWSALIKARVMNKAGSTTAKVEVKCNGNGDKPIDANQLNVKIKCGKDQKHDTLHVTDVGDSDNKAYTLSHRLFSLTCTEFKDGSSSDDFKIDLNTTPDSEAYDGSVIMLAFVVAYIARPTDQLRTAIASATKSSESTTEKPNEPSEPPKEAPVESSEAPEKDAD</sequence>
<evidence type="ECO:0000256" key="1">
    <source>
        <dbReference type="SAM" id="MobiDB-lite"/>
    </source>
</evidence>
<dbReference type="EMBL" id="GG673606">
    <property type="protein sequence ID" value="EER15304.1"/>
    <property type="molecule type" value="Genomic_DNA"/>
</dbReference>
<dbReference type="InParanoid" id="C5KJH0"/>
<proteinExistence type="predicted"/>
<feature type="compositionally biased region" description="Basic and acidic residues" evidence="1">
    <location>
        <begin position="249"/>
        <end position="276"/>
    </location>
</feature>
<feature type="region of interest" description="Disordered" evidence="1">
    <location>
        <begin position="241"/>
        <end position="276"/>
    </location>
</feature>
<dbReference type="OrthoDB" id="425459at2759"/>
<feature type="compositionally biased region" description="Basic and acidic residues" evidence="1">
    <location>
        <begin position="10"/>
        <end position="25"/>
    </location>
</feature>
<dbReference type="GeneID" id="9046033"/>
<evidence type="ECO:0000313" key="2">
    <source>
        <dbReference type="EMBL" id="EER15304.1"/>
    </source>
</evidence>
<name>C5KJH0_PERM5</name>
<dbReference type="Proteomes" id="UP000007800">
    <property type="component" value="Unassembled WGS sequence"/>
</dbReference>
<protein>
    <submittedName>
        <fullName evidence="2">Uncharacterized protein</fullName>
    </submittedName>
</protein>
<dbReference type="OMA" id="NAQCCES"/>
<keyword evidence="3" id="KW-1185">Reference proteome</keyword>
<feature type="region of interest" description="Disordered" evidence="1">
    <location>
        <begin position="1"/>
        <end position="25"/>
    </location>
</feature>
<dbReference type="AlphaFoldDB" id="C5KJH0"/>
<dbReference type="RefSeq" id="XP_002783508.1">
    <property type="nucleotide sequence ID" value="XM_002783462.1"/>
</dbReference>